<dbReference type="PANTHER" id="PTHR30329:SF21">
    <property type="entry name" value="LIPOPROTEIN YIAD-RELATED"/>
    <property type="match status" value="1"/>
</dbReference>
<dbReference type="Gene3D" id="3.30.1330.60">
    <property type="entry name" value="OmpA-like domain"/>
    <property type="match status" value="1"/>
</dbReference>
<reference evidence="7 8" key="1">
    <citation type="journal article" date="2017" name="ISME J.">
        <title>Energy and carbon metabolisms in a deep terrestrial subsurface fluid microbial community.</title>
        <authorList>
            <person name="Momper L."/>
            <person name="Jungbluth S.P."/>
            <person name="Lee M.D."/>
            <person name="Amend J.P."/>
        </authorList>
    </citation>
    <scope>NUCLEOTIDE SEQUENCE [LARGE SCALE GENOMIC DNA]</scope>
    <source>
        <strain evidence="7">SURF_17</strain>
    </source>
</reference>
<dbReference type="InterPro" id="IPR006664">
    <property type="entry name" value="OMP_bac"/>
</dbReference>
<evidence type="ECO:0000256" key="1">
    <source>
        <dbReference type="ARBA" id="ARBA00004442"/>
    </source>
</evidence>
<dbReference type="Pfam" id="PF00691">
    <property type="entry name" value="OmpA"/>
    <property type="match status" value="1"/>
</dbReference>
<dbReference type="CDD" id="cd07185">
    <property type="entry name" value="OmpA_C-like"/>
    <property type="match status" value="1"/>
</dbReference>
<dbReference type="SUPFAM" id="SSF103088">
    <property type="entry name" value="OmpA-like"/>
    <property type="match status" value="1"/>
</dbReference>
<organism evidence="7 8">
    <name type="scientific">Candidatus Abyssobacteria bacterium SURF_17</name>
    <dbReference type="NCBI Taxonomy" id="2093361"/>
    <lineage>
        <taxon>Bacteria</taxon>
        <taxon>Pseudomonadati</taxon>
        <taxon>Candidatus Hydrogenedentota</taxon>
        <taxon>Candidatus Abyssobacteria</taxon>
    </lineage>
</organism>
<dbReference type="EMBL" id="QZKI01000142">
    <property type="protein sequence ID" value="RJP64263.1"/>
    <property type="molecule type" value="Genomic_DNA"/>
</dbReference>
<dbReference type="PRINTS" id="PR01021">
    <property type="entry name" value="OMPADOMAIN"/>
</dbReference>
<dbReference type="GO" id="GO:0009279">
    <property type="term" value="C:cell outer membrane"/>
    <property type="evidence" value="ECO:0007669"/>
    <property type="project" value="UniProtKB-SubCell"/>
</dbReference>
<dbReference type="PANTHER" id="PTHR30329">
    <property type="entry name" value="STATOR ELEMENT OF FLAGELLAR MOTOR COMPLEX"/>
    <property type="match status" value="1"/>
</dbReference>
<evidence type="ECO:0000256" key="4">
    <source>
        <dbReference type="PROSITE-ProRule" id="PRU00473"/>
    </source>
</evidence>
<evidence type="ECO:0000256" key="2">
    <source>
        <dbReference type="ARBA" id="ARBA00023136"/>
    </source>
</evidence>
<evidence type="ECO:0000259" key="6">
    <source>
        <dbReference type="PROSITE" id="PS51123"/>
    </source>
</evidence>
<dbReference type="InterPro" id="IPR036737">
    <property type="entry name" value="OmpA-like_sf"/>
</dbReference>
<dbReference type="PROSITE" id="PS51123">
    <property type="entry name" value="OMPA_2"/>
    <property type="match status" value="1"/>
</dbReference>
<dbReference type="InterPro" id="IPR006665">
    <property type="entry name" value="OmpA-like"/>
</dbReference>
<evidence type="ECO:0000256" key="5">
    <source>
        <dbReference type="SAM" id="SignalP"/>
    </source>
</evidence>
<keyword evidence="5" id="KW-0732">Signal</keyword>
<comment type="caution">
    <text evidence="7">The sequence shown here is derived from an EMBL/GenBank/DDBJ whole genome shotgun (WGS) entry which is preliminary data.</text>
</comment>
<protein>
    <submittedName>
        <fullName evidence="7">OmpA family protein</fullName>
    </submittedName>
</protein>
<comment type="subcellular location">
    <subcellularLocation>
        <location evidence="1">Cell outer membrane</location>
    </subcellularLocation>
</comment>
<keyword evidence="3" id="KW-0998">Cell outer membrane</keyword>
<evidence type="ECO:0000256" key="3">
    <source>
        <dbReference type="ARBA" id="ARBA00023237"/>
    </source>
</evidence>
<dbReference type="SUPFAM" id="SSF103647">
    <property type="entry name" value="TSP type-3 repeat"/>
    <property type="match status" value="1"/>
</dbReference>
<gene>
    <name evidence="7" type="ORF">C4532_19390</name>
</gene>
<sequence>MKAFKTALLLSVALVFTGVFASAVIAEEATGDSITVTIDRRTQPNTIFHPEWWDENPATVTVYNYVIRDYYGTAVEDVVIKTASGRTEIPIDRVKEIHTKGWLRRYKDEIDYVDTVIDADIVLTDGTQLSGAMNADLGTIEGDTDLGTFFLGDPHTIKDLVFNRAEVVAQAPVEVVEEIPEPVVEEVTIPDSDGDGVLDDKDECPDTPAGASVTSVGCWAIKGINFDYDKWDIKPEYFGVLDENVKVLQMNPSFKIEVQGHTDSIASEKYNQGLSEKRAESVKAYFVSKGIAADRISTRGFGELRPIEPNDTPAGRAQNRRIEIEITSR</sequence>
<dbReference type="Proteomes" id="UP000285961">
    <property type="component" value="Unassembled WGS sequence"/>
</dbReference>
<proteinExistence type="predicted"/>
<feature type="domain" description="OmpA-like" evidence="6">
    <location>
        <begin position="213"/>
        <end position="329"/>
    </location>
</feature>
<dbReference type="AlphaFoldDB" id="A0A419ENB0"/>
<dbReference type="InterPro" id="IPR050330">
    <property type="entry name" value="Bact_OuterMem_StrucFunc"/>
</dbReference>
<feature type="signal peptide" evidence="5">
    <location>
        <begin position="1"/>
        <end position="21"/>
    </location>
</feature>
<dbReference type="GO" id="GO:0005509">
    <property type="term" value="F:calcium ion binding"/>
    <property type="evidence" value="ECO:0007669"/>
    <property type="project" value="InterPro"/>
</dbReference>
<feature type="chain" id="PRO_5019216846" evidence="5">
    <location>
        <begin position="22"/>
        <end position="329"/>
    </location>
</feature>
<name>A0A419ENB0_9BACT</name>
<dbReference type="PRINTS" id="PR01023">
    <property type="entry name" value="NAFLGMOTY"/>
</dbReference>
<accession>A0A419ENB0</accession>
<evidence type="ECO:0000313" key="8">
    <source>
        <dbReference type="Proteomes" id="UP000285961"/>
    </source>
</evidence>
<dbReference type="InterPro" id="IPR028974">
    <property type="entry name" value="TSP_type-3_rpt"/>
</dbReference>
<keyword evidence="2 4" id="KW-0472">Membrane</keyword>
<evidence type="ECO:0000313" key="7">
    <source>
        <dbReference type="EMBL" id="RJP64263.1"/>
    </source>
</evidence>